<keyword evidence="1" id="KW-1133">Transmembrane helix</keyword>
<evidence type="ECO:0000256" key="1">
    <source>
        <dbReference type="SAM" id="Phobius"/>
    </source>
</evidence>
<dbReference type="EMBL" id="JABBWM010000211">
    <property type="protein sequence ID" value="KAG2084607.1"/>
    <property type="molecule type" value="Genomic_DNA"/>
</dbReference>
<proteinExistence type="predicted"/>
<feature type="transmembrane region" description="Helical" evidence="1">
    <location>
        <begin position="191"/>
        <end position="212"/>
    </location>
</feature>
<feature type="transmembrane region" description="Helical" evidence="1">
    <location>
        <begin position="262"/>
        <end position="280"/>
    </location>
</feature>
<comment type="caution">
    <text evidence="2">The sequence shown here is derived from an EMBL/GenBank/DDBJ whole genome shotgun (WGS) entry which is preliminary data.</text>
</comment>
<reference evidence="2" key="1">
    <citation type="journal article" date="2020" name="New Phytol.">
        <title>Comparative genomics reveals dynamic genome evolution in host specialist ectomycorrhizal fungi.</title>
        <authorList>
            <person name="Lofgren L.A."/>
            <person name="Nguyen N.H."/>
            <person name="Vilgalys R."/>
            <person name="Ruytinx J."/>
            <person name="Liao H.L."/>
            <person name="Branco S."/>
            <person name="Kuo A."/>
            <person name="LaButti K."/>
            <person name="Lipzen A."/>
            <person name="Andreopoulos W."/>
            <person name="Pangilinan J."/>
            <person name="Riley R."/>
            <person name="Hundley H."/>
            <person name="Na H."/>
            <person name="Barry K."/>
            <person name="Grigoriev I.V."/>
            <person name="Stajich J.E."/>
            <person name="Kennedy P.G."/>
        </authorList>
    </citation>
    <scope>NUCLEOTIDE SEQUENCE</scope>
    <source>
        <strain evidence="2">FC423</strain>
    </source>
</reference>
<sequence>MKVRLPLYVHCLILFPYGIMWFWLSILLVVEWLVRGCLPHWRCPFHQLFLTKLKCQLARQLAIPTTCHRLKLALFPSAAIRESHEHLDFVQQGETRTKEIQEEIKFCKSMLCQVRKERYNIQAQELEIHRKVEAYLQKVSQSQSLQAHLKTLEKDVEDITFYSRTQAIANRTGYRGFSDWAEKTSRTHEHLLLTLGQVAFVGASLTYGAIFGSSRGNIGLMCYAFALFDCGFIVPTVALTLLKWASQRPKDAVFASPQLPAIGAAICLLNISLFILHFSVGKNGQPTDAQLQFNVEPTPAGSLALGCIGLAVVVVVRNGWDAMIEDFFGRRENCKEGLQDYVPA</sequence>
<gene>
    <name evidence="2" type="ORF">F5147DRAFT_731657</name>
</gene>
<dbReference type="Proteomes" id="UP000823399">
    <property type="component" value="Unassembled WGS sequence"/>
</dbReference>
<protein>
    <submittedName>
        <fullName evidence="2">Uncharacterized protein</fullName>
    </submittedName>
</protein>
<evidence type="ECO:0000313" key="2">
    <source>
        <dbReference type="EMBL" id="KAG2084607.1"/>
    </source>
</evidence>
<feature type="transmembrane region" description="Helical" evidence="1">
    <location>
        <begin position="12"/>
        <end position="34"/>
    </location>
</feature>
<accession>A0A9P7EQL5</accession>
<feature type="transmembrane region" description="Helical" evidence="1">
    <location>
        <begin position="218"/>
        <end position="242"/>
    </location>
</feature>
<dbReference type="OrthoDB" id="2679843at2759"/>
<keyword evidence="3" id="KW-1185">Reference proteome</keyword>
<keyword evidence="1" id="KW-0812">Transmembrane</keyword>
<organism evidence="2 3">
    <name type="scientific">Suillus discolor</name>
    <dbReference type="NCBI Taxonomy" id="1912936"/>
    <lineage>
        <taxon>Eukaryota</taxon>
        <taxon>Fungi</taxon>
        <taxon>Dikarya</taxon>
        <taxon>Basidiomycota</taxon>
        <taxon>Agaricomycotina</taxon>
        <taxon>Agaricomycetes</taxon>
        <taxon>Agaricomycetidae</taxon>
        <taxon>Boletales</taxon>
        <taxon>Suillineae</taxon>
        <taxon>Suillaceae</taxon>
        <taxon>Suillus</taxon>
    </lineage>
</organism>
<feature type="transmembrane region" description="Helical" evidence="1">
    <location>
        <begin position="300"/>
        <end position="320"/>
    </location>
</feature>
<dbReference type="AlphaFoldDB" id="A0A9P7EQL5"/>
<keyword evidence="1" id="KW-0472">Membrane</keyword>
<evidence type="ECO:0000313" key="3">
    <source>
        <dbReference type="Proteomes" id="UP000823399"/>
    </source>
</evidence>
<dbReference type="GeneID" id="64701666"/>
<dbReference type="RefSeq" id="XP_041284534.1">
    <property type="nucleotide sequence ID" value="XM_041439407.1"/>
</dbReference>
<name>A0A9P7EQL5_9AGAM</name>